<dbReference type="InterPro" id="IPR012340">
    <property type="entry name" value="NA-bd_OB-fold"/>
</dbReference>
<feature type="domain" description="S1 motif" evidence="4">
    <location>
        <begin position="49"/>
        <end position="116"/>
    </location>
</feature>
<dbReference type="EMBL" id="LBSV01000005">
    <property type="protein sequence ID" value="KKQ25884.1"/>
    <property type="molecule type" value="Genomic_DNA"/>
</dbReference>
<evidence type="ECO:0000313" key="5">
    <source>
        <dbReference type="EMBL" id="KKQ25884.1"/>
    </source>
</evidence>
<dbReference type="GO" id="GO:0003729">
    <property type="term" value="F:mRNA binding"/>
    <property type="evidence" value="ECO:0007669"/>
    <property type="project" value="TreeGrafter"/>
</dbReference>
<reference evidence="5 6" key="1">
    <citation type="journal article" date="2015" name="Nature">
        <title>rRNA introns, odd ribosomes, and small enigmatic genomes across a large radiation of phyla.</title>
        <authorList>
            <person name="Brown C.T."/>
            <person name="Hug L.A."/>
            <person name="Thomas B.C."/>
            <person name="Sharon I."/>
            <person name="Castelle C.J."/>
            <person name="Singh A."/>
            <person name="Wilkins M.J."/>
            <person name="Williams K.H."/>
            <person name="Banfield J.F."/>
        </authorList>
    </citation>
    <scope>NUCLEOTIDE SEQUENCE [LARGE SCALE GENOMIC DNA]</scope>
</reference>
<evidence type="ECO:0000256" key="2">
    <source>
        <dbReference type="ARBA" id="ARBA00022980"/>
    </source>
</evidence>
<name>A0A0G0INY0_9BACT</name>
<dbReference type="Gene3D" id="2.40.50.140">
    <property type="entry name" value="Nucleic acid-binding proteins"/>
    <property type="match status" value="2"/>
</dbReference>
<dbReference type="PANTHER" id="PTHR10724:SF7">
    <property type="entry name" value="SMALL RIBOSOMAL SUBUNIT PROTEIN BS1C"/>
    <property type="match status" value="1"/>
</dbReference>
<protein>
    <submittedName>
        <fullName evidence="5">SSU ribosomal protein S1p</fullName>
    </submittedName>
</protein>
<gene>
    <name evidence="5" type="ORF">US40_C0005G0054</name>
</gene>
<proteinExistence type="inferred from homology"/>
<dbReference type="InterPro" id="IPR003029">
    <property type="entry name" value="S1_domain"/>
</dbReference>
<dbReference type="SMART" id="SM00316">
    <property type="entry name" value="S1"/>
    <property type="match status" value="1"/>
</dbReference>
<feature type="domain" description="S1 motif" evidence="4">
    <location>
        <begin position="1"/>
        <end position="32"/>
    </location>
</feature>
<evidence type="ECO:0000256" key="1">
    <source>
        <dbReference type="ARBA" id="ARBA00006767"/>
    </source>
</evidence>
<evidence type="ECO:0000259" key="4">
    <source>
        <dbReference type="PROSITE" id="PS50126"/>
    </source>
</evidence>
<dbReference type="PROSITE" id="PS50126">
    <property type="entry name" value="S1"/>
    <property type="match status" value="2"/>
</dbReference>
<dbReference type="SUPFAM" id="SSF50249">
    <property type="entry name" value="Nucleic acid-binding proteins"/>
    <property type="match status" value="2"/>
</dbReference>
<dbReference type="GO" id="GO:0006412">
    <property type="term" value="P:translation"/>
    <property type="evidence" value="ECO:0007669"/>
    <property type="project" value="TreeGrafter"/>
</dbReference>
<comment type="caution">
    <text evidence="5">The sequence shown here is derived from an EMBL/GenBank/DDBJ whole genome shotgun (WGS) entry which is preliminary data.</text>
</comment>
<dbReference type="PANTHER" id="PTHR10724">
    <property type="entry name" value="30S RIBOSOMAL PROTEIN S1"/>
    <property type="match status" value="1"/>
</dbReference>
<accession>A0A0G0INY0</accession>
<dbReference type="GO" id="GO:0022627">
    <property type="term" value="C:cytosolic small ribosomal subunit"/>
    <property type="evidence" value="ECO:0007669"/>
    <property type="project" value="TreeGrafter"/>
</dbReference>
<organism evidence="5 6">
    <name type="scientific">Candidatus Roizmanbacteria bacterium GW2011_GWC2_37_13</name>
    <dbReference type="NCBI Taxonomy" id="1618486"/>
    <lineage>
        <taxon>Bacteria</taxon>
        <taxon>Candidatus Roizmaniibacteriota</taxon>
    </lineage>
</organism>
<dbReference type="AlphaFoldDB" id="A0A0G0INY0"/>
<keyword evidence="2 5" id="KW-0689">Ribosomal protein</keyword>
<sequence length="117" mass="13326">MIENPKEVVKIGDAVKAKIIEMKDNRVSLSLKALKPNPWDTAESKYKVGEEYAGTVTRFNPYGAFVALDQDIQGLIHVSEFGGIEEMKKQIEIGKSYQFKIEQMRPAEKRIILKLKK</sequence>
<evidence type="ECO:0000313" key="6">
    <source>
        <dbReference type="Proteomes" id="UP000034917"/>
    </source>
</evidence>
<dbReference type="Pfam" id="PF00575">
    <property type="entry name" value="S1"/>
    <property type="match status" value="1"/>
</dbReference>
<comment type="similarity">
    <text evidence="1">Belongs to the bacterial ribosomal protein bS1 family.</text>
</comment>
<dbReference type="InterPro" id="IPR050437">
    <property type="entry name" value="Ribos_protein_bS1-like"/>
</dbReference>
<evidence type="ECO:0000256" key="3">
    <source>
        <dbReference type="ARBA" id="ARBA00023274"/>
    </source>
</evidence>
<keyword evidence="3" id="KW-0687">Ribonucleoprotein</keyword>
<dbReference type="Proteomes" id="UP000034917">
    <property type="component" value="Unassembled WGS sequence"/>
</dbReference>
<dbReference type="GO" id="GO:0003735">
    <property type="term" value="F:structural constituent of ribosome"/>
    <property type="evidence" value="ECO:0007669"/>
    <property type="project" value="TreeGrafter"/>
</dbReference>